<evidence type="ECO:0000256" key="7">
    <source>
        <dbReference type="ARBA" id="ARBA00023180"/>
    </source>
</evidence>
<name>A0A820H9A7_9BILA</name>
<dbReference type="EMBL" id="CAJOAX010043355">
    <property type="protein sequence ID" value="CAF4288811.1"/>
    <property type="molecule type" value="Genomic_DNA"/>
</dbReference>
<feature type="non-terminal residue" evidence="9">
    <location>
        <position position="1"/>
    </location>
</feature>
<organism evidence="9 10">
    <name type="scientific">Rotaria sordida</name>
    <dbReference type="NCBI Taxonomy" id="392033"/>
    <lineage>
        <taxon>Eukaryota</taxon>
        <taxon>Metazoa</taxon>
        <taxon>Spiralia</taxon>
        <taxon>Gnathifera</taxon>
        <taxon>Rotifera</taxon>
        <taxon>Eurotatoria</taxon>
        <taxon>Bdelloidea</taxon>
        <taxon>Philodinida</taxon>
        <taxon>Philodinidae</taxon>
        <taxon>Rotaria</taxon>
    </lineage>
</organism>
<evidence type="ECO:0000256" key="1">
    <source>
        <dbReference type="ARBA" id="ARBA00004479"/>
    </source>
</evidence>
<dbReference type="GO" id="GO:0017134">
    <property type="term" value="F:fibroblast growth factor binding"/>
    <property type="evidence" value="ECO:0007669"/>
    <property type="project" value="TreeGrafter"/>
</dbReference>
<dbReference type="InterPro" id="IPR001893">
    <property type="entry name" value="Cys-rich_GLG1_repeat"/>
</dbReference>
<dbReference type="AlphaFoldDB" id="A0A820H9A7"/>
<evidence type="ECO:0000313" key="9">
    <source>
        <dbReference type="EMBL" id="CAF4288811.1"/>
    </source>
</evidence>
<accession>A0A820H9A7</accession>
<keyword evidence="4" id="KW-0677">Repeat</keyword>
<keyword evidence="3" id="KW-0732">Signal</keyword>
<reference evidence="9" key="1">
    <citation type="submission" date="2021-02" db="EMBL/GenBank/DDBJ databases">
        <authorList>
            <person name="Nowell W R."/>
        </authorList>
    </citation>
    <scope>NUCLEOTIDE SEQUENCE</scope>
</reference>
<dbReference type="GO" id="GO:0000139">
    <property type="term" value="C:Golgi membrane"/>
    <property type="evidence" value="ECO:0007669"/>
    <property type="project" value="InterPro"/>
</dbReference>
<comment type="caution">
    <text evidence="9">The sequence shown here is derived from an EMBL/GenBank/DDBJ whole genome shotgun (WGS) entry which is preliminary data.</text>
</comment>
<keyword evidence="5" id="KW-1133">Transmembrane helix</keyword>
<dbReference type="PANTHER" id="PTHR11884:SF1">
    <property type="entry name" value="GOLGI APPARATUS PROTEIN 1"/>
    <property type="match status" value="1"/>
</dbReference>
<sequence>TSMKDEAFLSQQFRKKCIQEINEHCVGRKTKAGVVQCLADLMLRDVLKKENQITEVCRDELKFELLQRSESIDFDPSLAKTCRQDIQRFCSARTPGNAEILDCLKDNQNKVSTACY</sequence>
<dbReference type="InterPro" id="IPR017873">
    <property type="entry name" value="Cys-rich_GLG1_repeat_euk"/>
</dbReference>
<proteinExistence type="predicted"/>
<comment type="subcellular location">
    <subcellularLocation>
        <location evidence="1">Membrane</location>
        <topology evidence="1">Single-pass type I membrane protein</topology>
    </subcellularLocation>
</comment>
<dbReference type="Proteomes" id="UP000663823">
    <property type="component" value="Unassembled WGS sequence"/>
</dbReference>
<dbReference type="InterPro" id="IPR039728">
    <property type="entry name" value="GLG1"/>
</dbReference>
<keyword evidence="7" id="KW-0325">Glycoprotein</keyword>
<keyword evidence="2" id="KW-0812">Transmembrane</keyword>
<dbReference type="PANTHER" id="PTHR11884">
    <property type="entry name" value="SELECTIN LIGAND RELATED"/>
    <property type="match status" value="1"/>
</dbReference>
<feature type="repeat" description="Cys-rich GLG1" evidence="8">
    <location>
        <begin position="52"/>
        <end position="112"/>
    </location>
</feature>
<evidence type="ECO:0000256" key="8">
    <source>
        <dbReference type="PROSITE-ProRule" id="PRU00622"/>
    </source>
</evidence>
<evidence type="ECO:0000313" key="10">
    <source>
        <dbReference type="Proteomes" id="UP000663823"/>
    </source>
</evidence>
<evidence type="ECO:0000256" key="2">
    <source>
        <dbReference type="ARBA" id="ARBA00022692"/>
    </source>
</evidence>
<dbReference type="Pfam" id="PF00839">
    <property type="entry name" value="Cys_rich_FGFR"/>
    <property type="match status" value="1"/>
</dbReference>
<keyword evidence="6" id="KW-0472">Membrane</keyword>
<protein>
    <recommendedName>
        <fullName evidence="11">Golgi apparatus protein 1</fullName>
    </recommendedName>
</protein>
<evidence type="ECO:0008006" key="11">
    <source>
        <dbReference type="Google" id="ProtNLM"/>
    </source>
</evidence>
<evidence type="ECO:0000256" key="4">
    <source>
        <dbReference type="ARBA" id="ARBA00022737"/>
    </source>
</evidence>
<feature type="non-terminal residue" evidence="9">
    <location>
        <position position="116"/>
    </location>
</feature>
<dbReference type="PROSITE" id="PS51289">
    <property type="entry name" value="GLG1_C_RICH"/>
    <property type="match status" value="1"/>
</dbReference>
<gene>
    <name evidence="9" type="ORF">OTI717_LOCUS41662</name>
</gene>
<evidence type="ECO:0000256" key="3">
    <source>
        <dbReference type="ARBA" id="ARBA00022729"/>
    </source>
</evidence>
<evidence type="ECO:0000256" key="5">
    <source>
        <dbReference type="ARBA" id="ARBA00022989"/>
    </source>
</evidence>
<evidence type="ECO:0000256" key="6">
    <source>
        <dbReference type="ARBA" id="ARBA00023136"/>
    </source>
</evidence>